<dbReference type="InterPro" id="IPR011991">
    <property type="entry name" value="ArsR-like_HTH"/>
</dbReference>
<protein>
    <submittedName>
        <fullName evidence="2">Helix-turn-helix transcriptional regulator</fullName>
    </submittedName>
</protein>
<proteinExistence type="predicted"/>
<dbReference type="Pfam" id="PF12840">
    <property type="entry name" value="HTH_20"/>
    <property type="match status" value="1"/>
</dbReference>
<dbReference type="Gene3D" id="1.10.10.10">
    <property type="entry name" value="Winged helix-like DNA-binding domain superfamily/Winged helix DNA-binding domain"/>
    <property type="match status" value="1"/>
</dbReference>
<gene>
    <name evidence="2" type="ORF">KGQ19_24380</name>
</gene>
<dbReference type="RefSeq" id="WP_212011979.1">
    <property type="nucleotide sequence ID" value="NZ_JAAFYZ010000088.1"/>
</dbReference>
<name>A0ABS5KVD7_9ACTN</name>
<feature type="compositionally biased region" description="Pro residues" evidence="1">
    <location>
        <begin position="222"/>
        <end position="234"/>
    </location>
</feature>
<feature type="region of interest" description="Disordered" evidence="1">
    <location>
        <begin position="189"/>
        <end position="245"/>
    </location>
</feature>
<dbReference type="EMBL" id="JAAFYZ010000088">
    <property type="protein sequence ID" value="MBS2550006.1"/>
    <property type="molecule type" value="Genomic_DNA"/>
</dbReference>
<evidence type="ECO:0000313" key="2">
    <source>
        <dbReference type="EMBL" id="MBS2550006.1"/>
    </source>
</evidence>
<comment type="caution">
    <text evidence="2">The sequence shown here is derived from an EMBL/GenBank/DDBJ whole genome shotgun (WGS) entry which is preliminary data.</text>
</comment>
<dbReference type="Proteomes" id="UP000730482">
    <property type="component" value="Unassembled WGS sequence"/>
</dbReference>
<dbReference type="PANTHER" id="PTHR38600">
    <property type="entry name" value="TRANSCRIPTIONAL REGULATORY PROTEIN"/>
    <property type="match status" value="1"/>
</dbReference>
<organism evidence="2 3">
    <name type="scientific">Catenulispora pinistramenti</name>
    <dbReference type="NCBI Taxonomy" id="2705254"/>
    <lineage>
        <taxon>Bacteria</taxon>
        <taxon>Bacillati</taxon>
        <taxon>Actinomycetota</taxon>
        <taxon>Actinomycetes</taxon>
        <taxon>Catenulisporales</taxon>
        <taxon>Catenulisporaceae</taxon>
        <taxon>Catenulispora</taxon>
    </lineage>
</organism>
<evidence type="ECO:0000313" key="3">
    <source>
        <dbReference type="Proteomes" id="UP000730482"/>
    </source>
</evidence>
<dbReference type="PANTHER" id="PTHR38600:SF2">
    <property type="entry name" value="SLL0088 PROTEIN"/>
    <property type="match status" value="1"/>
</dbReference>
<dbReference type="InterPro" id="IPR036388">
    <property type="entry name" value="WH-like_DNA-bd_sf"/>
</dbReference>
<reference evidence="2 3" key="1">
    <citation type="submission" date="2020-02" db="EMBL/GenBank/DDBJ databases">
        <title>Acidophilic actinobacteria isolated from forest soil.</title>
        <authorList>
            <person name="Golinska P."/>
        </authorList>
    </citation>
    <scope>NUCLEOTIDE SEQUENCE [LARGE SCALE GENOMIC DNA]</scope>
    <source>
        <strain evidence="2 3">NL8</strain>
    </source>
</reference>
<keyword evidence="3" id="KW-1185">Reference proteome</keyword>
<feature type="compositionally biased region" description="Basic and acidic residues" evidence="1">
    <location>
        <begin position="194"/>
        <end position="215"/>
    </location>
</feature>
<accession>A0ABS5KVD7</accession>
<dbReference type="CDD" id="cd00090">
    <property type="entry name" value="HTH_ARSR"/>
    <property type="match status" value="1"/>
</dbReference>
<sequence length="245" mass="25967">MLDVTVIEEPAAAEASLDPIRSRILAALSEPGSAAMLAARLGLPRQKVNYHLKELERHGLVELVEERRKGNVTERVYSATAASYVISPVTLAAVSPDPDRAPDRLSARWLLALGSRLIQEVGALLTGSARAGKPVTTFAMDAKIRFASAADRAAFADELTRAVTTLVSRYHDENATGGREHRLVVGLHPIPTARPDDPGDPHGLGDPRDPGDPSDPHAPGNPHGPGPAADPAPLPDSVAEQEDPR</sequence>
<evidence type="ECO:0000256" key="1">
    <source>
        <dbReference type="SAM" id="MobiDB-lite"/>
    </source>
</evidence>
<dbReference type="SUPFAM" id="SSF46785">
    <property type="entry name" value="Winged helix' DNA-binding domain"/>
    <property type="match status" value="1"/>
</dbReference>
<dbReference type="InterPro" id="IPR036390">
    <property type="entry name" value="WH_DNA-bd_sf"/>
</dbReference>